<evidence type="ECO:0000313" key="3">
    <source>
        <dbReference type="Proteomes" id="UP001152795"/>
    </source>
</evidence>
<gene>
    <name evidence="2" type="ORF">PACLA_8A038425</name>
</gene>
<proteinExistence type="predicted"/>
<dbReference type="PANTHER" id="PTHR14187:SF46">
    <property type="entry name" value="HEAT SHOCK 70 KDA PROTEIN 12A"/>
    <property type="match status" value="1"/>
</dbReference>
<comment type="caution">
    <text evidence="2">The sequence shown here is derived from an EMBL/GenBank/DDBJ whole genome shotgun (WGS) entry which is preliminary data.</text>
</comment>
<accession>A0A6S7GPA5</accession>
<feature type="compositionally biased region" description="Polar residues" evidence="1">
    <location>
        <begin position="273"/>
        <end position="286"/>
    </location>
</feature>
<protein>
    <submittedName>
        <fullName evidence="2">Uncharacterized protein</fullName>
    </submittedName>
</protein>
<evidence type="ECO:0000313" key="2">
    <source>
        <dbReference type="EMBL" id="CAB3991759.1"/>
    </source>
</evidence>
<dbReference type="OrthoDB" id="2963168at2759"/>
<sequence>MELDEGETKLSTSHSSEGETFSQEEALSISSEEEDALKGHKRSEGTKHDEKLTLPKDELDGDSSLYSISDLEEDNNSDISFTDVPSLITMDEEPNAKTNVSISQLVSQTSPEHSNVVIYPARSVSSESSSENEAPIEACFIEESLHDEEMHESDEQDTADVVSDEEQQTPTMEAMPQASSSISNKTPEDRESPAELQLSEAVNWNSHDSQHVNGKHDPFTNNHEIPVQAAMNTEFAETRTFSESHDSVLDNSTDGEESSHKEVNIDYRRSLTRKGSSNSDMSATSSVDRDSIPGSYDSGLPSRDTIPLSKYLVVAAIDFGTTYSGYAFAFTRDPESIHMMRRWEGGDPGVSNTKTPTTLLLTPDKRFHSFGFGARDFYHDLEPSEAKKYMYFEKFKMKLYSDECLSEETEIKAANGKSMKAIDVFSYSLRFFKEHVVEELSDQMSTKLVDNDICWVITVPAIWKAGAKQFMRKAAYDAGLTDYENPERVIIALEPEAASIFCRKLRMRDCVLDEVKRKSVVGAMMDWQIGSEFEGKTKYMVVDCGGGTVDLTVHELDNDTGVLKELHKGTGGPCGATVSVDAQFEILLKKIFGKDFIDQFKTKRPAGWVDVMIAFEAKKRNSSPNKNNWLNLALPFSFIDYYKKHHKTSSIESAVKKYGDPNLKWSSQGMLRLAPQVMNELFNPVLQNIVKHVRDLLNSPNVNEVKFLFLVGGFAESPLLQHAIRDAFSSKLRVIIPNDVGLTILKGAVLFGLDPTVIRVRRSTLTYGVGVLNKYIPSKHPREKIVRKNGVMWCTDIFDKFVTADQPITLGDRVTRSYAPAKKGLNYTTLSLYCTEEKEVEYITDLNVRKCGELRIELPELDAADQTKPRELQATMTFWDTEIKVSGMDVRTGKEARARIDFLSN</sequence>
<feature type="compositionally biased region" description="Basic and acidic residues" evidence="1">
    <location>
        <begin position="36"/>
        <end position="58"/>
    </location>
</feature>
<feature type="compositionally biased region" description="Polar residues" evidence="1">
    <location>
        <begin position="9"/>
        <end position="30"/>
    </location>
</feature>
<feature type="compositionally biased region" description="Low complexity" evidence="1">
    <location>
        <begin position="123"/>
        <end position="133"/>
    </location>
</feature>
<dbReference type="EMBL" id="CACRXK020001912">
    <property type="protein sequence ID" value="CAB3991759.1"/>
    <property type="molecule type" value="Genomic_DNA"/>
</dbReference>
<feature type="compositionally biased region" description="Acidic residues" evidence="1">
    <location>
        <begin position="150"/>
        <end position="167"/>
    </location>
</feature>
<organism evidence="2 3">
    <name type="scientific">Paramuricea clavata</name>
    <name type="common">Red gorgonian</name>
    <name type="synonym">Violescent sea-whip</name>
    <dbReference type="NCBI Taxonomy" id="317549"/>
    <lineage>
        <taxon>Eukaryota</taxon>
        <taxon>Metazoa</taxon>
        <taxon>Cnidaria</taxon>
        <taxon>Anthozoa</taxon>
        <taxon>Octocorallia</taxon>
        <taxon>Malacalcyonacea</taxon>
        <taxon>Plexauridae</taxon>
        <taxon>Paramuricea</taxon>
    </lineage>
</organism>
<feature type="compositionally biased region" description="Basic and acidic residues" evidence="1">
    <location>
        <begin position="257"/>
        <end position="269"/>
    </location>
</feature>
<name>A0A6S7GPA5_PARCT</name>
<dbReference type="PANTHER" id="PTHR14187">
    <property type="entry name" value="ALPHA KINASE/ELONGATION FACTOR 2 KINASE"/>
    <property type="match status" value="1"/>
</dbReference>
<dbReference type="AlphaFoldDB" id="A0A6S7GPA5"/>
<dbReference type="SUPFAM" id="SSF53067">
    <property type="entry name" value="Actin-like ATPase domain"/>
    <property type="match status" value="2"/>
</dbReference>
<feature type="region of interest" description="Disordered" evidence="1">
    <location>
        <begin position="122"/>
        <end position="196"/>
    </location>
</feature>
<feature type="region of interest" description="Disordered" evidence="1">
    <location>
        <begin position="1"/>
        <end position="79"/>
    </location>
</feature>
<reference evidence="2" key="1">
    <citation type="submission" date="2020-04" db="EMBL/GenBank/DDBJ databases">
        <authorList>
            <person name="Alioto T."/>
            <person name="Alioto T."/>
            <person name="Gomez Garrido J."/>
        </authorList>
    </citation>
    <scope>NUCLEOTIDE SEQUENCE</scope>
    <source>
        <strain evidence="2">A484AB</strain>
    </source>
</reference>
<dbReference type="Gene3D" id="3.30.420.40">
    <property type="match status" value="1"/>
</dbReference>
<keyword evidence="3" id="KW-1185">Reference proteome</keyword>
<feature type="region of interest" description="Disordered" evidence="1">
    <location>
        <begin position="240"/>
        <end position="299"/>
    </location>
</feature>
<dbReference type="Proteomes" id="UP001152795">
    <property type="component" value="Unassembled WGS sequence"/>
</dbReference>
<evidence type="ECO:0000256" key="1">
    <source>
        <dbReference type="SAM" id="MobiDB-lite"/>
    </source>
</evidence>
<dbReference type="InterPro" id="IPR043129">
    <property type="entry name" value="ATPase_NBD"/>
</dbReference>